<feature type="domain" description="Phosphoribosyltransferase" evidence="2">
    <location>
        <begin position="159"/>
        <end position="245"/>
    </location>
</feature>
<evidence type="ECO:0000259" key="2">
    <source>
        <dbReference type="Pfam" id="PF00156"/>
    </source>
</evidence>
<dbReference type="Proteomes" id="UP000191820">
    <property type="component" value="Chromosome"/>
</dbReference>
<dbReference type="InterPro" id="IPR000836">
    <property type="entry name" value="PRTase_dom"/>
</dbReference>
<dbReference type="Gene3D" id="3.40.50.2020">
    <property type="match status" value="1"/>
</dbReference>
<gene>
    <name evidence="3" type="ORF">SJ2017_0170</name>
</gene>
<evidence type="ECO:0000256" key="1">
    <source>
        <dbReference type="ARBA" id="ARBA00008007"/>
    </source>
</evidence>
<evidence type="ECO:0000313" key="4">
    <source>
        <dbReference type="Proteomes" id="UP000191820"/>
    </source>
</evidence>
<dbReference type="SUPFAM" id="SSF53271">
    <property type="entry name" value="PRTase-like"/>
    <property type="match status" value="1"/>
</dbReference>
<protein>
    <submittedName>
        <fullName evidence="3">Amidophosphoribosyltransferase</fullName>
    </submittedName>
</protein>
<dbReference type="RefSeq" id="WP_080914586.1">
    <property type="nucleotide sequence ID" value="NZ_CP020472.1"/>
</dbReference>
<reference evidence="3 4" key="1">
    <citation type="submission" date="2017-03" db="EMBL/GenBank/DDBJ databases">
        <title>Genome sequencing of Shewanella japonica KCTC 22435.</title>
        <authorList>
            <person name="Kim K.M."/>
        </authorList>
    </citation>
    <scope>NUCLEOTIDE SEQUENCE [LARGE SCALE GENOMIC DNA]</scope>
    <source>
        <strain evidence="3 4">KCTC 22435</strain>
    </source>
</reference>
<comment type="similarity">
    <text evidence="1">Belongs to the ComF/GntX family.</text>
</comment>
<dbReference type="EMBL" id="CP020472">
    <property type="protein sequence ID" value="ARD20519.1"/>
    <property type="molecule type" value="Genomic_DNA"/>
</dbReference>
<evidence type="ECO:0000313" key="3">
    <source>
        <dbReference type="EMBL" id="ARD20519.1"/>
    </source>
</evidence>
<name>A0ABN4YCT5_9GAMM</name>
<dbReference type="PANTHER" id="PTHR47505">
    <property type="entry name" value="DNA UTILIZATION PROTEIN YHGH"/>
    <property type="match status" value="1"/>
</dbReference>
<organism evidence="3 4">
    <name type="scientific">Shewanella japonica</name>
    <dbReference type="NCBI Taxonomy" id="93973"/>
    <lineage>
        <taxon>Bacteria</taxon>
        <taxon>Pseudomonadati</taxon>
        <taxon>Pseudomonadota</taxon>
        <taxon>Gammaproteobacteria</taxon>
        <taxon>Alteromonadales</taxon>
        <taxon>Shewanellaceae</taxon>
        <taxon>Shewanella</taxon>
    </lineage>
</organism>
<keyword evidence="4" id="KW-1185">Reference proteome</keyword>
<proteinExistence type="inferred from homology"/>
<sequence length="254" mass="28437">MDWQLPQAYSHRLTSFAHWLRRHLPNRCLLCRQDIRQFDSGKPQTGICHHCLVAGLYQHEVCLGCGKRMEQLQAYCGHCLQHKPMMVIAPCSYHHSLGELVSGIKYQQQCAPLTALVNVLAVRVMDLVARGVITLPQVIVPVPLHKNRLQQRGFNQAWLIADELSRQLGIPMDDSLLVRSIDTQAQAGLDGQARRRNCADAFNTTKAIPYQRVALIDDVVTTGTTVNEIGKLFAADYVHVQAWCLARAEAPGLL</sequence>
<dbReference type="PANTHER" id="PTHR47505:SF1">
    <property type="entry name" value="DNA UTILIZATION PROTEIN YHGH"/>
    <property type="match status" value="1"/>
</dbReference>
<dbReference type="InterPro" id="IPR051910">
    <property type="entry name" value="ComF/GntX_DNA_util-trans"/>
</dbReference>
<dbReference type="InterPro" id="IPR029057">
    <property type="entry name" value="PRTase-like"/>
</dbReference>
<accession>A0ABN4YCT5</accession>
<dbReference type="CDD" id="cd06223">
    <property type="entry name" value="PRTases_typeI"/>
    <property type="match status" value="1"/>
</dbReference>
<dbReference type="Pfam" id="PF00156">
    <property type="entry name" value="Pribosyltran"/>
    <property type="match status" value="1"/>
</dbReference>